<proteinExistence type="predicted"/>
<protein>
    <submittedName>
        <fullName evidence="1">Uncharacterized protein</fullName>
    </submittedName>
</protein>
<dbReference type="EMBL" id="LR796558">
    <property type="protein sequence ID" value="CAB4151949.1"/>
    <property type="molecule type" value="Genomic_DNA"/>
</dbReference>
<accession>A0A6J5N8B7</accession>
<organism evidence="1">
    <name type="scientific">uncultured Caudovirales phage</name>
    <dbReference type="NCBI Taxonomy" id="2100421"/>
    <lineage>
        <taxon>Viruses</taxon>
        <taxon>Duplodnaviria</taxon>
        <taxon>Heunggongvirae</taxon>
        <taxon>Uroviricota</taxon>
        <taxon>Caudoviricetes</taxon>
        <taxon>Peduoviridae</taxon>
        <taxon>Maltschvirus</taxon>
        <taxon>Maltschvirus maltsch</taxon>
    </lineage>
</organism>
<reference evidence="1" key="1">
    <citation type="submission" date="2020-04" db="EMBL/GenBank/DDBJ databases">
        <authorList>
            <person name="Chiriac C."/>
            <person name="Salcher M."/>
            <person name="Ghai R."/>
            <person name="Kavagutti S V."/>
        </authorList>
    </citation>
    <scope>NUCLEOTIDE SEQUENCE</scope>
</reference>
<name>A0A6J5N8B7_9CAUD</name>
<sequence>MANEKFKVKFGLAVGDTAATVDGTTGNIYTIGDAEINSNLQVNGSATLGNTVGDVVYINGTATVFNGLTIGSSSGDTVTVNSQVTDNIAFTDNSTTTNRGISGTVGTNDYWKYGGGATGSNLGYAEIATGDDGNEPIYARQYSSGSINKQVTLLDASGNTVLAGDLTVGGNGYIYSPTDLALDLTGANVRTPGDLTIDGGDLIGSRPLQISTTDTFATTGSSISGTTLTIGTLTSGTISVGMTVTGGTTANGTVITANISGTGSGSTWTVSISQTVASSAITGAGNITLAPVTAGSVAVNLTNGGNLTNNRNYVSGSIRNTTTAGIGDIWALNSTGTVTPFRGVSLDNSADTTKGPGTLMRSYSGGAVAGSNLRGRVIFEKARGTAAAPTALQSGDFLGSVDATGYTSTGWLNDNIAAVAPAFFGFAAAENWVSNTNLGTNFSLSLAPTATTVTGAANLVNVLSITPQTSTYRADTHAFTGGKSGTYSLMELTGVRALCTVPVKFPAFLATAVNGTLATTGASSTAGTATITFGALASAPFTVGSQVVVAGITPTGFNGTQTVTACTTSSVSYTNSTTGPQTVAGTVKVSGSIGWQIAISDSAQGSNPNGMMAFWDTTNNRFSYIHDNSAV</sequence>
<evidence type="ECO:0000313" key="1">
    <source>
        <dbReference type="EMBL" id="CAB4151949.1"/>
    </source>
</evidence>
<gene>
    <name evidence="1" type="ORF">UFOVP592_44</name>
</gene>